<dbReference type="Gene3D" id="3.30.70.3290">
    <property type="match status" value="2"/>
</dbReference>
<gene>
    <name evidence="3" type="ORF">NTEN_LOCUS21227</name>
</gene>
<dbReference type="PANTHER" id="PTHR43775:SF23">
    <property type="entry name" value="FATTY ACID SYNTHASE 3"/>
    <property type="match status" value="1"/>
</dbReference>
<evidence type="ECO:0000313" key="3">
    <source>
        <dbReference type="EMBL" id="CAB0017182.1"/>
    </source>
</evidence>
<dbReference type="InterPro" id="IPR032821">
    <property type="entry name" value="PKS_assoc"/>
</dbReference>
<dbReference type="SUPFAM" id="SSF55048">
    <property type="entry name" value="Probable ACP-binding domain of malonyl-CoA ACP transacylase"/>
    <property type="match status" value="1"/>
</dbReference>
<dbReference type="InterPro" id="IPR029058">
    <property type="entry name" value="AB_hydrolase_fold"/>
</dbReference>
<dbReference type="InterPro" id="IPR014043">
    <property type="entry name" value="Acyl_transferase_dom"/>
</dbReference>
<feature type="compositionally biased region" description="Basic and acidic residues" evidence="1">
    <location>
        <begin position="3605"/>
        <end position="3623"/>
    </location>
</feature>
<dbReference type="Gene3D" id="3.40.366.10">
    <property type="entry name" value="Malonyl-Coenzyme A Acyl Carrier Protein, domain 2"/>
    <property type="match status" value="1"/>
</dbReference>
<feature type="compositionally biased region" description="Gly residues" evidence="1">
    <location>
        <begin position="3625"/>
        <end position="3638"/>
    </location>
</feature>
<evidence type="ECO:0000259" key="2">
    <source>
        <dbReference type="PROSITE" id="PS52004"/>
    </source>
</evidence>
<dbReference type="InterPro" id="IPR020841">
    <property type="entry name" value="PKS_Beta-ketoAc_synthase_dom"/>
</dbReference>
<dbReference type="SMART" id="SM00827">
    <property type="entry name" value="PKS_AT"/>
    <property type="match status" value="1"/>
</dbReference>
<dbReference type="Gene3D" id="3.40.50.1820">
    <property type="entry name" value="alpha/beta hydrolase"/>
    <property type="match status" value="1"/>
</dbReference>
<accession>A0A6H5HK90</accession>
<dbReference type="GO" id="GO:0006633">
    <property type="term" value="P:fatty acid biosynthetic process"/>
    <property type="evidence" value="ECO:0007669"/>
    <property type="project" value="UniProtKB-UniPathway"/>
</dbReference>
<dbReference type="Proteomes" id="UP000479000">
    <property type="component" value="Unassembled WGS sequence"/>
</dbReference>
<dbReference type="SUPFAM" id="SSF52151">
    <property type="entry name" value="FabD/lysophospholipase-like"/>
    <property type="match status" value="1"/>
</dbReference>
<feature type="domain" description="Ketosynthase family 3 (KS3)" evidence="2">
    <location>
        <begin position="1"/>
        <end position="241"/>
    </location>
</feature>
<dbReference type="SMART" id="SM00829">
    <property type="entry name" value="PKS_ER"/>
    <property type="match status" value="1"/>
</dbReference>
<dbReference type="InterPro" id="IPR016035">
    <property type="entry name" value="Acyl_Trfase/lysoPLipase"/>
</dbReference>
<evidence type="ECO:0000313" key="4">
    <source>
        <dbReference type="Proteomes" id="UP000479000"/>
    </source>
</evidence>
<dbReference type="EMBL" id="CADCXU010030959">
    <property type="protein sequence ID" value="CAB0017182.1"/>
    <property type="molecule type" value="Genomic_DNA"/>
</dbReference>
<keyword evidence="4" id="KW-1185">Reference proteome</keyword>
<organism evidence="3 4">
    <name type="scientific">Nesidiocoris tenuis</name>
    <dbReference type="NCBI Taxonomy" id="355587"/>
    <lineage>
        <taxon>Eukaryota</taxon>
        <taxon>Metazoa</taxon>
        <taxon>Ecdysozoa</taxon>
        <taxon>Arthropoda</taxon>
        <taxon>Hexapoda</taxon>
        <taxon>Insecta</taxon>
        <taxon>Pterygota</taxon>
        <taxon>Neoptera</taxon>
        <taxon>Paraneoptera</taxon>
        <taxon>Hemiptera</taxon>
        <taxon>Heteroptera</taxon>
        <taxon>Panheteroptera</taxon>
        <taxon>Cimicomorpha</taxon>
        <taxon>Miridae</taxon>
        <taxon>Dicyphina</taxon>
        <taxon>Nesidiocoris</taxon>
    </lineage>
</organism>
<sequence length="3718" mass="413512">MTSEKKHEVVISGIAGLFPECDDVDQLWQSLINKEDLITVDSRRWTPAQGKLSEDSVTRCFSADANGYARSEGCVTLFLQRKEHARRIYGTVLAAECFMIGSKDVPFTELSVPHFEKRIREVYSRANVDPSEISYLEAYGGASRVLDAKELNTYSRIMLKNRKEPLLIGSVKSNLGHSEGTSSLVGLTKVLLALDRGIIAPNLHYKEPNPDVPDLVNGKFKIIAVPKKRSSKWLSSSIPESEWGSELAKYSGAEYHTNNLLNYVLFEETSAHIPSNAIVIEIAPHGLLQAIVKKSMPKATHVPLTSRFDPDNLMFMLAALGKLYVAGVPVDLENIYPQATNPVPPGTRALSPFIDWLHTDNFVISRRENDPDLPSPQCKYVKFDQQHERFAQIASTKINDQIVIPLGMNLEEAIELFHSGGTNDKSAFVIQELVMGDPVRLPKEGGIELRYKLFLGGGNLVVNNTANDEIVAVCQLKTVEEGALGKLTPVEPAITANAFSRESAIGFMETRGLQKDLSNSVDNIVISEGSAKATAKWNGNLGEFIATCLTLAEFCATQRENVLKLFHSAGEIRIDWPHLRELPPQEIWIKYHELDRKLTGEGIEIALIECRSPKLAEANDSTLDFEKPQFIPYVNNKNLPLKDQIAICAQLIQENPLKNENVMIKLIEIGQDAALHSAVKEIAGSLSLRHEIHSSYFPSEEALFKTGSSLLLQENVWLVMPTLPTKDLVGLLSVVNDGYIFMPKTKNGLFKNSNVKILYEALVGNEWYAFYSIGKRTLRLNYDIVPLKGDYLQTLENQLLKIKPSDDQNIMKAIFLCGEVDSVLTAENVLEETEDLPNRRHLHYWLSVGKSETFNPNSVFFKAQVERNVRMNINVDGSWGSIKRLPTKVHNEHLIEKGTSTHFYPLSAVATPDTIALGLNPSDDSDGGLGVYDFVTSTNMGVGIYDPHLKTFKADKTLTWPKPNYWTAEESATAPFLYSMASYILHQINHNGFEGDGSILINRALTPLSQALISLALYENLTVHTTVYGEAEKAELLKLFPELEPDFIYDCTTTAFFVDVLHNTKGVYKVVNNFDDPNMIAPCAKCVMPLGTLIYVNQSLMNSKAKMGMSVFIVEVASWGMTSDTVINSSEDVKKDIQKNIADALRKKAIRPIRSAETMDQGIINCEAISLMKNSYTKYVVNVKHSKIAKQNLFYIKDDGKSYVVVEGKIQTDLSLDIVEWLLSRGAKKVIVFMRQIHPYEANAIRLQALREHYRCAEIDVRSTNQLSSMANIDKFVIDCKSPGAIFFLGSSLKEKIEMFDSILTRQAPSCNIICIGKGGEEVCERRKKASLPALYVRCSVSTLESIHLPNYLDEMLQNSANTSEFLISKRVVKNDTPVALDDNLKRIPKTLSELRELFLRCPPQAKFVEIPTHSIRQEFSHEVYPIFLFPGLRPKSLHKMAKKLFSPAYEAQIPLEMPDMDQIAADLTHQLLGFDQNMYTLVAENWGGILALQIAAKLDALSKIVNVILLDGTPASINRMANQLLENDSAMIENYLLNTATYTKKVPTYYSQDAETVEDMIDEQVATKINGLLLFEYKEAASPPIKEYLNKNEFRKPGWTITRLTKLVFHTISSGVKTFERASLCEPSIEAAFSCLDGSSTAVIMSSFMSEPEHDMGASLINHGTYNVLAFSRTMQANRISYFMNLKGPSFQLDVSGCGGIQAIQYACDLIANGICSAAIVGGCSLLNKPEPSFHFQVMGRLSEDSTTRSFSADAGGYARSEACVSIFLQRKEHAKRIYGTILAADVLTHGSKDTAFSEYPTGMYEKFLRDVYTRAEIDVNELAYVEAYGSASKKLDAMELNALAGVLLKDRKEPLLIGSVKSNLGHSEGASSMTSFTKLLLALNHGVIPPNINYGEPNPEVPDLVSGRLKVVTEPTPLNGNVVAMTEIGFVGNVSHLIVKGCEKSKSPVVDAGAAKLPFLIMMSGRSEEQLKSNMESLETIGMDEELTILFNNLYKEGIKPHVYRGYTVITEESNTYNMIQQAPSGEKRPIWFMYSGMGSQWPTMARGLMDLPIFAKAIHRCHQVLEPKGVNLLDIVNKDDPSMFDVILNSFVGIAAVQIGLTDVLHAVGVQPDGIIGHSVGELGCAYADGCLTADQMILAAHARGRASIEAELIQGMMAAVGAGYNTMKKCIPESIEVACHNSKDSCTLSGPVEDMKKYIEEVKAKGMFAKLVNVANIAYHSRYIKPAAPALLQYLKEIIPEPKRRSSKWVSSSILESKWGSELAQYSGAEYHTNNLLSSVLFEEASAHVPSNAIVIEIAPHGLLQAIVKKSMPQAAHVPLTSRFDANNLLFLLGALGKLYLAGVPVDVEALYPGARFPVARSTPALSPFIDWLRDENFIIRRTIDDPESSSPVCKFVTIKSGMENFKKFVTHKINRRSILPPSFYFSNLIDVFTNVGTNLNLPLIVHDFNLAGHVEISSNSPVEVRLQLLQGTGIFVCTNVINEGDIIFTGKILPTDEASVSDLAAPELHSNSSESISRSALIGFMKSMGLERDESHISTDNILVDGQRVTGTAQWNGNIGDFLLSLFTLAEFYETKVNNVLKLVFKTGEMKINLPALLKAPFNVYALEYDIVNRVLSCEGVRISFVECKNPGLRRLAEEEIFYSFDVPGFVPYVNSQSQTYGDHVAICTQLVFENTNKTQDTFIKIIEIGEDPELHDSLVKLTNSVKYAGTVQMTSFLSEIAFRKQCPSVLLQKDVWLIFAKPPSHEILKFLAIMNDGFILMPKSNNGVTENSHLKIVYESLVGNAWFSLCSVSRKYQKRQYEVINLDEHYLSHLERQLLMAGSMKTVDAQIAKTVILWGEVDSLITVDSIVEETKNLTNNNFLHYYFFLGGAPVFNHDDVQFKMQIERGVKMNISLNGVWGSLRLLPANVGDETQGTERPSKFYYPLSAVGASHNLIALGLNQDHIDDPSNNDMTVYDYVTSTTMGLGTYDPHSKTFIPDKSLVWPRPRNWTPEESATVPFLYSLASYIIHHTNNAEYTNDRTILINQALTPLSQALISLSLYEKLTIYTSVTGEEEKKQLMKLFPQLKPENIFDCSSSGFYVDVLRRTNNDGIYKVINNFEDKQMIEACSKSTRRLGSLVYVNQALMEASKMGMLIFNDEILGCGATSDILLHCSDEIKMKIKESIGNALKQNSIRPISSFSALHPSTLNTDAVQYARNSSGKYVVSTSGARALNENKVYLKGGNETHIIVEGKIQVDLSLDVLEWLLKRGSRKIVVFMRQSHPFEATALKFQSLRSHYKFAEIDVRPSNQLSSQTNIQKFVEETQKPAMLFFLGSGLKEKIEMFDTILSKEKTNCKLICIGKGGEDVCERRRKNSLPALYVRCSLSTLESVSLTQYLDSLVNDLGKTPVVFVNKCTKQNRSLQGLITDLTHVPEDESELQKYFRDCKPRATFVEVMTSGPKHGHNREIYPVFMIPGLRPGRLHRMASQLYCSAYEARLPSNMTDIDQVANDLVNQLVALPQNMFTLIAEDWGSILALQIAAKLEALSKIVTVILLQTTPLSTVKWVDNLLNNEMALIAKYLQFNPECRQRVHRPHENCMQSRDFSSSYLSADSAENSADKIDNERTNSGSEREVSTDGGGMPGARGGGSSSGSSNPAFEDISLIAPRASSRFHLSRFLAIYVAISSSPKVGVVHRRKLKNAFALLFNNVENDEAHQLQQNQQQQQPQTVN</sequence>
<dbReference type="GO" id="GO:0004312">
    <property type="term" value="F:fatty acid synthase activity"/>
    <property type="evidence" value="ECO:0007669"/>
    <property type="project" value="TreeGrafter"/>
</dbReference>
<dbReference type="OrthoDB" id="329835at2759"/>
<dbReference type="SUPFAM" id="SSF53474">
    <property type="entry name" value="alpha/beta-Hydrolases"/>
    <property type="match status" value="1"/>
</dbReference>
<dbReference type="Gene3D" id="3.90.180.10">
    <property type="entry name" value="Medium-chain alcohol dehydrogenases, catalytic domain"/>
    <property type="match status" value="2"/>
</dbReference>
<dbReference type="SMART" id="SM00825">
    <property type="entry name" value="PKS_KS"/>
    <property type="match status" value="1"/>
</dbReference>
<evidence type="ECO:0000256" key="1">
    <source>
        <dbReference type="SAM" id="MobiDB-lite"/>
    </source>
</evidence>
<dbReference type="InterPro" id="IPR020843">
    <property type="entry name" value="ER"/>
</dbReference>
<dbReference type="InterPro" id="IPR014030">
    <property type="entry name" value="Ketoacyl_synth_N"/>
</dbReference>
<dbReference type="GO" id="GO:0016491">
    <property type="term" value="F:oxidoreductase activity"/>
    <property type="evidence" value="ECO:0007669"/>
    <property type="project" value="InterPro"/>
</dbReference>
<dbReference type="InterPro" id="IPR014031">
    <property type="entry name" value="Ketoacyl_synth_C"/>
</dbReference>
<feature type="domain" description="Ketosynthase family 3 (KS3)" evidence="2">
    <location>
        <begin position="1502"/>
        <end position="1943"/>
    </location>
</feature>
<dbReference type="SUPFAM" id="SSF53901">
    <property type="entry name" value="Thiolase-like"/>
    <property type="match status" value="3"/>
</dbReference>
<dbReference type="PROSITE" id="PS52004">
    <property type="entry name" value="KS3_2"/>
    <property type="match status" value="2"/>
</dbReference>
<dbReference type="Gene3D" id="3.40.50.720">
    <property type="entry name" value="NAD(P)-binding Rossmann-like Domain"/>
    <property type="match status" value="2"/>
</dbReference>
<dbReference type="Gene3D" id="3.40.47.10">
    <property type="match status" value="2"/>
</dbReference>
<proteinExistence type="predicted"/>
<dbReference type="InterPro" id="IPR016039">
    <property type="entry name" value="Thiolase-like"/>
</dbReference>
<reference evidence="3 4" key="1">
    <citation type="submission" date="2020-02" db="EMBL/GenBank/DDBJ databases">
        <authorList>
            <person name="Ferguson B K."/>
        </authorList>
    </citation>
    <scope>NUCLEOTIDE SEQUENCE [LARGE SCALE GENOMIC DNA]</scope>
</reference>
<dbReference type="InterPro" id="IPR001227">
    <property type="entry name" value="Ac_transferase_dom_sf"/>
</dbReference>
<dbReference type="PANTHER" id="PTHR43775">
    <property type="entry name" value="FATTY ACID SYNTHASE"/>
    <property type="match status" value="1"/>
</dbReference>
<name>A0A6H5HK90_9HEMI</name>
<dbReference type="Pfam" id="PF00109">
    <property type="entry name" value="ketoacyl-synt"/>
    <property type="match status" value="2"/>
</dbReference>
<dbReference type="UniPathway" id="UPA00094"/>
<dbReference type="Pfam" id="PF16197">
    <property type="entry name" value="KAsynt_C_assoc"/>
    <property type="match status" value="1"/>
</dbReference>
<dbReference type="InterPro" id="IPR050091">
    <property type="entry name" value="PKS_NRPS_Biosynth_Enz"/>
</dbReference>
<dbReference type="Pfam" id="PF00698">
    <property type="entry name" value="Acyl_transf_1"/>
    <property type="match status" value="2"/>
</dbReference>
<protein>
    <recommendedName>
        <fullName evidence="2">Ketosynthase family 3 (KS3) domain-containing protein</fullName>
    </recommendedName>
</protein>
<feature type="non-terminal residue" evidence="3">
    <location>
        <position position="3718"/>
    </location>
</feature>
<dbReference type="CDD" id="cd00833">
    <property type="entry name" value="PKS"/>
    <property type="match status" value="1"/>
</dbReference>
<feature type="region of interest" description="Disordered" evidence="1">
    <location>
        <begin position="3602"/>
        <end position="3642"/>
    </location>
</feature>
<dbReference type="Pfam" id="PF02801">
    <property type="entry name" value="Ketoacyl-synt_C"/>
    <property type="match status" value="2"/>
</dbReference>
<dbReference type="InterPro" id="IPR016036">
    <property type="entry name" value="Malonyl_transacylase_ACP-bd"/>
</dbReference>